<evidence type="ECO:0000256" key="5">
    <source>
        <dbReference type="ARBA" id="ARBA00023002"/>
    </source>
</evidence>
<evidence type="ECO:0000256" key="7">
    <source>
        <dbReference type="ARBA" id="ARBA00023033"/>
    </source>
</evidence>
<keyword evidence="3 8" id="KW-0349">Heme</keyword>
<dbReference type="Proteomes" id="UP000501690">
    <property type="component" value="Linkage Group LG7"/>
</dbReference>
<keyword evidence="5 9" id="KW-0560">Oxidoreductase</keyword>
<keyword evidence="10" id="KW-0472">Membrane</keyword>
<dbReference type="PANTHER" id="PTHR47955:SF8">
    <property type="entry name" value="CYTOCHROME P450 71D11-LIKE"/>
    <property type="match status" value="1"/>
</dbReference>
<keyword evidence="7 9" id="KW-0503">Monooxygenase</keyword>
<dbReference type="Pfam" id="PF00067">
    <property type="entry name" value="p450"/>
    <property type="match status" value="1"/>
</dbReference>
<protein>
    <submittedName>
        <fullName evidence="11">Cytochrome P450</fullName>
    </submittedName>
</protein>
<dbReference type="GO" id="GO:0016705">
    <property type="term" value="F:oxidoreductase activity, acting on paired donors, with incorporation or reduction of molecular oxygen"/>
    <property type="evidence" value="ECO:0007669"/>
    <property type="project" value="InterPro"/>
</dbReference>
<organism evidence="11 12">
    <name type="scientific">Vigna unguiculata</name>
    <name type="common">Cowpea</name>
    <dbReference type="NCBI Taxonomy" id="3917"/>
    <lineage>
        <taxon>Eukaryota</taxon>
        <taxon>Viridiplantae</taxon>
        <taxon>Streptophyta</taxon>
        <taxon>Embryophyta</taxon>
        <taxon>Tracheophyta</taxon>
        <taxon>Spermatophyta</taxon>
        <taxon>Magnoliopsida</taxon>
        <taxon>eudicotyledons</taxon>
        <taxon>Gunneridae</taxon>
        <taxon>Pentapetalae</taxon>
        <taxon>rosids</taxon>
        <taxon>fabids</taxon>
        <taxon>Fabales</taxon>
        <taxon>Fabaceae</taxon>
        <taxon>Papilionoideae</taxon>
        <taxon>50 kb inversion clade</taxon>
        <taxon>NPAAA clade</taxon>
        <taxon>indigoferoid/millettioid clade</taxon>
        <taxon>Phaseoleae</taxon>
        <taxon>Vigna</taxon>
    </lineage>
</organism>
<evidence type="ECO:0000256" key="8">
    <source>
        <dbReference type="PIRSR" id="PIRSR602401-1"/>
    </source>
</evidence>
<keyword evidence="4 8" id="KW-0479">Metal-binding</keyword>
<keyword evidence="12" id="KW-1185">Reference proteome</keyword>
<dbReference type="PRINTS" id="PR00385">
    <property type="entry name" value="P450"/>
</dbReference>
<dbReference type="Gene3D" id="1.10.630.10">
    <property type="entry name" value="Cytochrome P450"/>
    <property type="match status" value="1"/>
</dbReference>
<dbReference type="GO" id="GO:0005506">
    <property type="term" value="F:iron ion binding"/>
    <property type="evidence" value="ECO:0007669"/>
    <property type="project" value="InterPro"/>
</dbReference>
<dbReference type="AlphaFoldDB" id="A0A4D6MLD9"/>
<dbReference type="FunFam" id="1.10.630.10:FF:000008">
    <property type="entry name" value="Cytochrome P450 71D8"/>
    <property type="match status" value="1"/>
</dbReference>
<keyword evidence="10" id="KW-0812">Transmembrane</keyword>
<dbReference type="PRINTS" id="PR00463">
    <property type="entry name" value="EP450I"/>
</dbReference>
<keyword evidence="10" id="KW-1133">Transmembrane helix</keyword>
<keyword evidence="6 8" id="KW-0408">Iron</keyword>
<dbReference type="CDD" id="cd11072">
    <property type="entry name" value="CYP71-like"/>
    <property type="match status" value="1"/>
</dbReference>
<evidence type="ECO:0000313" key="12">
    <source>
        <dbReference type="Proteomes" id="UP000501690"/>
    </source>
</evidence>
<feature type="binding site" description="axial binding residue" evidence="8">
    <location>
        <position position="572"/>
    </location>
    <ligand>
        <name>heme</name>
        <dbReference type="ChEBI" id="CHEBI:30413"/>
    </ligand>
    <ligandPart>
        <name>Fe</name>
        <dbReference type="ChEBI" id="CHEBI:18248"/>
    </ligandPart>
</feature>
<reference evidence="11 12" key="1">
    <citation type="submission" date="2019-04" db="EMBL/GenBank/DDBJ databases">
        <title>An improved genome assembly and genetic linkage map for asparagus bean, Vigna unguiculata ssp. sesquipedialis.</title>
        <authorList>
            <person name="Xia Q."/>
            <person name="Zhang R."/>
            <person name="Dong Y."/>
        </authorList>
    </citation>
    <scope>NUCLEOTIDE SEQUENCE [LARGE SCALE GENOMIC DNA]</scope>
    <source>
        <tissue evidence="11">Leaf</tissue>
    </source>
</reference>
<dbReference type="PANTHER" id="PTHR47955">
    <property type="entry name" value="CYTOCHROME P450 FAMILY 71 PROTEIN"/>
    <property type="match status" value="1"/>
</dbReference>
<dbReference type="InterPro" id="IPR017972">
    <property type="entry name" value="Cyt_P450_CS"/>
</dbReference>
<evidence type="ECO:0000256" key="3">
    <source>
        <dbReference type="ARBA" id="ARBA00022617"/>
    </source>
</evidence>
<comment type="cofactor">
    <cofactor evidence="1 8">
        <name>heme</name>
        <dbReference type="ChEBI" id="CHEBI:30413"/>
    </cofactor>
</comment>
<accession>A0A4D6MLD9</accession>
<gene>
    <name evidence="11" type="ORF">DEO72_LG7g3118</name>
</gene>
<evidence type="ECO:0000313" key="11">
    <source>
        <dbReference type="EMBL" id="QCE01818.1"/>
    </source>
</evidence>
<dbReference type="SUPFAM" id="SSF48264">
    <property type="entry name" value="Cytochrome P450"/>
    <property type="match status" value="1"/>
</dbReference>
<dbReference type="SUPFAM" id="SSF52087">
    <property type="entry name" value="CRAL/TRIO domain"/>
    <property type="match status" value="1"/>
</dbReference>
<dbReference type="EMBL" id="CP039351">
    <property type="protein sequence ID" value="QCE01818.1"/>
    <property type="molecule type" value="Genomic_DNA"/>
</dbReference>
<dbReference type="InterPro" id="IPR001128">
    <property type="entry name" value="Cyt_P450"/>
</dbReference>
<dbReference type="Gene3D" id="3.40.525.10">
    <property type="entry name" value="CRAL-TRIO lipid binding domain"/>
    <property type="match status" value="1"/>
</dbReference>
<evidence type="ECO:0000256" key="2">
    <source>
        <dbReference type="ARBA" id="ARBA00010617"/>
    </source>
</evidence>
<feature type="transmembrane region" description="Helical" evidence="10">
    <location>
        <begin position="134"/>
        <end position="156"/>
    </location>
</feature>
<proteinExistence type="inferred from homology"/>
<sequence>MVLASKVFINTPWWYLAVNRMISHFLTVRTKTPEQLPVKYGGLSKDREFANTDVVTEIIVRQASKHTVEFPVTEVFINTPWWYLAVNRMISHFLTVRTKSKFVFVGPAKSTETLLRKPLVEKSENQLASMGLELHISLSTILTFFILVLMLINIFWRSKTKNSNSKLPPGPKKLPLIGNIHQIGTQTHMSLATLARQHGPLMHMQLGELCCIVVSSAEMAKEVMNTHDIIFANRPRVLAADVITYGSKGMTFSPYGSYWRQMRKICTMELLTPKRVESFRSIRLQELSDFVKEIYLSEGSPLNLTEKMNSLSYGLISRILFGKRTEDQEAYEEHMKGVVETVGGFSASDLYPSIGILQVITGIRTRVEKIHKGMDRVLQNIVRDHRDKTFGTFGEEDRENIVDVLLRLQKNGDLEHPLSDTVVKATLMDLFSAGSDTSATIMDWVMSELVKNPEMMEKVQSEVRRIFDGKGYVDETEIHELKYLRAVMKETLRLHPPVPLLLPRECSEKCKINGYEIPAKSKVIVNAWAIGRDPNHWNEAEKFDPERFLESSIDYKGGEFEFIPFGAGRRICPGINLGIVNVEFLLANLLFHFDWKLPQGINRPQDLDMTESFGLTMKRKHDLVLIRITHL</sequence>
<evidence type="ECO:0000256" key="6">
    <source>
        <dbReference type="ARBA" id="ARBA00023004"/>
    </source>
</evidence>
<name>A0A4D6MLD9_VIGUN</name>
<evidence type="ECO:0000256" key="9">
    <source>
        <dbReference type="RuleBase" id="RU000461"/>
    </source>
</evidence>
<dbReference type="InterPro" id="IPR036396">
    <property type="entry name" value="Cyt_P450_sf"/>
</dbReference>
<dbReference type="PROSITE" id="PS00086">
    <property type="entry name" value="CYTOCHROME_P450"/>
    <property type="match status" value="1"/>
</dbReference>
<evidence type="ECO:0000256" key="1">
    <source>
        <dbReference type="ARBA" id="ARBA00001971"/>
    </source>
</evidence>
<dbReference type="InterPro" id="IPR036865">
    <property type="entry name" value="CRAL-TRIO_dom_sf"/>
</dbReference>
<dbReference type="InterPro" id="IPR002401">
    <property type="entry name" value="Cyt_P450_E_grp-I"/>
</dbReference>
<evidence type="ECO:0000256" key="4">
    <source>
        <dbReference type="ARBA" id="ARBA00022723"/>
    </source>
</evidence>
<evidence type="ECO:0000256" key="10">
    <source>
        <dbReference type="SAM" id="Phobius"/>
    </source>
</evidence>
<dbReference type="GO" id="GO:0004497">
    <property type="term" value="F:monooxygenase activity"/>
    <property type="evidence" value="ECO:0007669"/>
    <property type="project" value="UniProtKB-KW"/>
</dbReference>
<dbReference type="GO" id="GO:0020037">
    <property type="term" value="F:heme binding"/>
    <property type="evidence" value="ECO:0007669"/>
    <property type="project" value="InterPro"/>
</dbReference>
<comment type="similarity">
    <text evidence="2 9">Belongs to the cytochrome P450 family.</text>
</comment>